<dbReference type="EMBL" id="FAXA01000248">
    <property type="protein sequence ID" value="CUV05159.1"/>
    <property type="molecule type" value="Genomic_DNA"/>
</dbReference>
<evidence type="ECO:0000313" key="3">
    <source>
        <dbReference type="EMBL" id="CUV05159.1"/>
    </source>
</evidence>
<proteinExistence type="predicted"/>
<keyword evidence="1 3" id="KW-0378">Hydrolase</keyword>
<evidence type="ECO:0000256" key="1">
    <source>
        <dbReference type="ARBA" id="ARBA00022801"/>
    </source>
</evidence>
<sequence length="299" mass="32845">MSDQIANITDSTAEKLAGGFGFTEGPLWHPDSYWLFVDIQKAQVHKMTPGGQMETFRDPSFGTNGMTFDKQGNLVICESDNRQIMRRRADGSYTAIATHVDGKRLNRPNDIVGRSDGALYFTDPGGRLTEEERELDYSGVHIIAPDGANSVGTTETEYPNGLAFSPDEKILYVAITRRDARCLEEKEKKQMCEHQLIRAFDVASDGSLINNRVFASMHSAEDGVPDGMKVDVEGNIYCTGSGGCWVFDSSGKQLGIIELPEVPANCAWGGPDNRTMLFTARTSVFSMRMKIPGTAIPRA</sequence>
<protein>
    <submittedName>
        <fullName evidence="3">Gluconolactonase</fullName>
        <ecNumber evidence="3">3.1.1.17</ecNumber>
    </submittedName>
</protein>
<evidence type="ECO:0000259" key="2">
    <source>
        <dbReference type="Pfam" id="PF08450"/>
    </source>
</evidence>
<dbReference type="PANTHER" id="PTHR47572">
    <property type="entry name" value="LIPOPROTEIN-RELATED"/>
    <property type="match status" value="1"/>
</dbReference>
<organism evidence="3">
    <name type="scientific">hydrothermal vent metagenome</name>
    <dbReference type="NCBI Taxonomy" id="652676"/>
    <lineage>
        <taxon>unclassified sequences</taxon>
        <taxon>metagenomes</taxon>
        <taxon>ecological metagenomes</taxon>
    </lineage>
</organism>
<dbReference type="InterPro" id="IPR011042">
    <property type="entry name" value="6-blade_b-propeller_TolB-like"/>
</dbReference>
<dbReference type="InterPro" id="IPR013658">
    <property type="entry name" value="SGL"/>
</dbReference>
<feature type="domain" description="SMP-30/Gluconolactonase/LRE-like region" evidence="2">
    <location>
        <begin position="22"/>
        <end position="280"/>
    </location>
</feature>
<dbReference type="GO" id="GO:0004341">
    <property type="term" value="F:gluconolactonase activity"/>
    <property type="evidence" value="ECO:0007669"/>
    <property type="project" value="UniProtKB-EC"/>
</dbReference>
<gene>
    <name evidence="3" type="ORF">MGWOODY_Clf2672</name>
</gene>
<dbReference type="InterPro" id="IPR051262">
    <property type="entry name" value="SMP-30/CGR1_Lactonase"/>
</dbReference>
<name>A0A160VCR8_9ZZZZ</name>
<dbReference type="PANTHER" id="PTHR47572:SF4">
    <property type="entry name" value="LACTONASE DRP35"/>
    <property type="match status" value="1"/>
</dbReference>
<accession>A0A160VCR8</accession>
<dbReference type="Gene3D" id="2.120.10.30">
    <property type="entry name" value="TolB, C-terminal domain"/>
    <property type="match status" value="1"/>
</dbReference>
<dbReference type="Pfam" id="PF08450">
    <property type="entry name" value="SGL"/>
    <property type="match status" value="1"/>
</dbReference>
<dbReference type="SUPFAM" id="SSF63829">
    <property type="entry name" value="Calcium-dependent phosphotriesterase"/>
    <property type="match status" value="1"/>
</dbReference>
<reference evidence="3" key="1">
    <citation type="submission" date="2015-10" db="EMBL/GenBank/DDBJ databases">
        <authorList>
            <person name="Gilbert D.G."/>
        </authorList>
    </citation>
    <scope>NUCLEOTIDE SEQUENCE</scope>
</reference>
<dbReference type="AlphaFoldDB" id="A0A160VCR8"/>
<dbReference type="EC" id="3.1.1.17" evidence="3"/>